<name>A0A0P1AM56_PLAHL</name>
<dbReference type="Proteomes" id="UP000054928">
    <property type="component" value="Unassembled WGS sequence"/>
</dbReference>
<evidence type="ECO:0000313" key="1">
    <source>
        <dbReference type="EMBL" id="CEG42096.1"/>
    </source>
</evidence>
<dbReference type="GeneID" id="36407455"/>
<evidence type="ECO:0000313" key="2">
    <source>
        <dbReference type="Proteomes" id="UP000054928"/>
    </source>
</evidence>
<proteinExistence type="predicted"/>
<reference evidence="2" key="1">
    <citation type="submission" date="2014-09" db="EMBL/GenBank/DDBJ databases">
        <authorList>
            <person name="Sharma Rahul"/>
            <person name="Thines Marco"/>
        </authorList>
    </citation>
    <scope>NUCLEOTIDE SEQUENCE [LARGE SCALE GENOMIC DNA]</scope>
</reference>
<dbReference type="EMBL" id="CCYD01000610">
    <property type="protein sequence ID" value="CEG42096.1"/>
    <property type="molecule type" value="Genomic_DNA"/>
</dbReference>
<accession>A0A0P1AM56</accession>
<keyword evidence="2" id="KW-1185">Reference proteome</keyword>
<dbReference type="AlphaFoldDB" id="A0A0P1AM56"/>
<protein>
    <submittedName>
        <fullName evidence="1">Uncharacterized protein</fullName>
    </submittedName>
</protein>
<sequence length="102" mass="12332">MRGTRENEVLFKNVRKKGFLERHRLDRMSLKQRLKNISWKRFFFQEIAGRDIMTLYWNKMSNVWLCLYSEHVDVPSLYTISLFSIYYSLLLLSSENVAQFSV</sequence>
<dbReference type="RefSeq" id="XP_024578465.1">
    <property type="nucleotide sequence ID" value="XM_024727939.1"/>
</dbReference>
<organism evidence="1 2">
    <name type="scientific">Plasmopara halstedii</name>
    <name type="common">Downy mildew of sunflower</name>
    <dbReference type="NCBI Taxonomy" id="4781"/>
    <lineage>
        <taxon>Eukaryota</taxon>
        <taxon>Sar</taxon>
        <taxon>Stramenopiles</taxon>
        <taxon>Oomycota</taxon>
        <taxon>Peronosporomycetes</taxon>
        <taxon>Peronosporales</taxon>
        <taxon>Peronosporaceae</taxon>
        <taxon>Plasmopara</taxon>
    </lineage>
</organism>